<dbReference type="PROSITE" id="PS51375">
    <property type="entry name" value="PPR"/>
    <property type="match status" value="1"/>
</dbReference>
<name>A0ABD1VTY4_9LAMI</name>
<gene>
    <name evidence="4" type="ORF">Adt_00746</name>
    <name evidence="5" type="ORF">Adt_00758</name>
</gene>
<proteinExistence type="inferred from homology"/>
<keyword evidence="6" id="KW-1185">Reference proteome</keyword>
<keyword evidence="2" id="KW-0677">Repeat</keyword>
<sequence>MTEEAIDTLFKIKRHGVGPCLLSCNFLIDKLVEHGKVDVAVALLGRVGFEEAADTLREMEKVGVTPNVFTYTAYLQGLCKHGRSDFANEVLRALIGENLPMDVFGCGAEIHGFVKEKN</sequence>
<dbReference type="InterPro" id="IPR011990">
    <property type="entry name" value="TPR-like_helical_dom_sf"/>
</dbReference>
<dbReference type="InterPro" id="IPR002885">
    <property type="entry name" value="PPR_rpt"/>
</dbReference>
<dbReference type="Pfam" id="PF13041">
    <property type="entry name" value="PPR_2"/>
    <property type="match status" value="1"/>
</dbReference>
<dbReference type="AlphaFoldDB" id="A0ABD1VTY4"/>
<organism evidence="5 6">
    <name type="scientific">Abeliophyllum distichum</name>
    <dbReference type="NCBI Taxonomy" id="126358"/>
    <lineage>
        <taxon>Eukaryota</taxon>
        <taxon>Viridiplantae</taxon>
        <taxon>Streptophyta</taxon>
        <taxon>Embryophyta</taxon>
        <taxon>Tracheophyta</taxon>
        <taxon>Spermatophyta</taxon>
        <taxon>Magnoliopsida</taxon>
        <taxon>eudicotyledons</taxon>
        <taxon>Gunneridae</taxon>
        <taxon>Pentapetalae</taxon>
        <taxon>asterids</taxon>
        <taxon>lamiids</taxon>
        <taxon>Lamiales</taxon>
        <taxon>Oleaceae</taxon>
        <taxon>Forsythieae</taxon>
        <taxon>Abeliophyllum</taxon>
    </lineage>
</organism>
<evidence type="ECO:0000313" key="6">
    <source>
        <dbReference type="Proteomes" id="UP001604336"/>
    </source>
</evidence>
<dbReference type="NCBIfam" id="TIGR00756">
    <property type="entry name" value="PPR"/>
    <property type="match status" value="1"/>
</dbReference>
<dbReference type="PANTHER" id="PTHR47938:SF35">
    <property type="entry name" value="PENTATRICOPEPTIDE REPEAT-CONTAINING PROTEIN 4, MITOCHONDRIAL-RELATED"/>
    <property type="match status" value="1"/>
</dbReference>
<comment type="caution">
    <text evidence="5">The sequence shown here is derived from an EMBL/GenBank/DDBJ whole genome shotgun (WGS) entry which is preliminary data.</text>
</comment>
<evidence type="ECO:0000313" key="4">
    <source>
        <dbReference type="EMBL" id="KAL2539768.1"/>
    </source>
</evidence>
<accession>A0ABD1VTY4</accession>
<comment type="similarity">
    <text evidence="1">Belongs to the PPR family. P subfamily.</text>
</comment>
<dbReference type="EMBL" id="JBFOLK010000001">
    <property type="protein sequence ID" value="KAL2539768.1"/>
    <property type="molecule type" value="Genomic_DNA"/>
</dbReference>
<evidence type="ECO:0000256" key="2">
    <source>
        <dbReference type="ARBA" id="ARBA00022737"/>
    </source>
</evidence>
<protein>
    <submittedName>
        <fullName evidence="5">Pentatricopeptide repeat-containing protein</fullName>
    </submittedName>
</protein>
<dbReference type="PANTHER" id="PTHR47938">
    <property type="entry name" value="RESPIRATORY COMPLEX I CHAPERONE (CIA84), PUTATIVE (AFU_ORTHOLOGUE AFUA_2G06020)-RELATED"/>
    <property type="match status" value="1"/>
</dbReference>
<dbReference type="Gene3D" id="1.25.40.10">
    <property type="entry name" value="Tetratricopeptide repeat domain"/>
    <property type="match status" value="1"/>
</dbReference>
<evidence type="ECO:0000256" key="3">
    <source>
        <dbReference type="PROSITE-ProRule" id="PRU00708"/>
    </source>
</evidence>
<dbReference type="Pfam" id="PF01535">
    <property type="entry name" value="PPR"/>
    <property type="match status" value="1"/>
</dbReference>
<dbReference type="Proteomes" id="UP001604336">
    <property type="component" value="Unassembled WGS sequence"/>
</dbReference>
<evidence type="ECO:0000313" key="5">
    <source>
        <dbReference type="EMBL" id="KAL2539780.1"/>
    </source>
</evidence>
<evidence type="ECO:0000256" key="1">
    <source>
        <dbReference type="ARBA" id="ARBA00007626"/>
    </source>
</evidence>
<reference evidence="5" key="1">
    <citation type="submission" date="2024-07" db="EMBL/GenBank/DDBJ databases">
        <title>Two chromosome-level genome assemblies of Korean endemic species Abeliophyllum distichum and Forsythia ovata (Oleaceae).</title>
        <authorList>
            <person name="Mun J.H."/>
        </authorList>
    </citation>
    <scope>NUCLEOTIDE SEQUENCE</scope>
    <source>
        <strain evidence="5">KNKB198505000391</strain>
        <tissue evidence="5">Leaf</tissue>
    </source>
</reference>
<reference evidence="6" key="2">
    <citation type="submission" date="2024-07" db="EMBL/GenBank/DDBJ databases">
        <title>Two chromosome-level genome assemblies of Korean endemic species Abeliophyllum distichum and Forsythia ovata (Oleaceae).</title>
        <authorList>
            <person name="Jang H."/>
        </authorList>
    </citation>
    <scope>NUCLEOTIDE SEQUENCE [LARGE SCALE GENOMIC DNA]</scope>
</reference>
<dbReference type="EMBL" id="JBFOLK010000001">
    <property type="protein sequence ID" value="KAL2539780.1"/>
    <property type="molecule type" value="Genomic_DNA"/>
</dbReference>
<feature type="repeat" description="PPR" evidence="3">
    <location>
        <begin position="67"/>
        <end position="101"/>
    </location>
</feature>